<keyword evidence="9 22" id="KW-0862">Zinc</keyword>
<dbReference type="CDD" id="cd14958">
    <property type="entry name" value="NHL_PAL_like"/>
    <property type="match status" value="1"/>
</dbReference>
<keyword evidence="13 32" id="KW-0503">Monooxygenase</keyword>
<feature type="domain" description="Copper type II ascorbate-dependent monooxygenase N-terminal" evidence="29">
    <location>
        <begin position="61"/>
        <end position="176"/>
    </location>
</feature>
<evidence type="ECO:0000256" key="8">
    <source>
        <dbReference type="ARBA" id="ARBA00022737"/>
    </source>
</evidence>
<evidence type="ECO:0000256" key="5">
    <source>
        <dbReference type="ARBA" id="ARBA00022692"/>
    </source>
</evidence>
<evidence type="ECO:0000256" key="10">
    <source>
        <dbReference type="ARBA" id="ARBA00022989"/>
    </source>
</evidence>
<feature type="binding site" evidence="22">
    <location>
        <position position="104"/>
    </location>
    <ligand>
        <name>Cu(2+)</name>
        <dbReference type="ChEBI" id="CHEBI:29036"/>
        <label>1</label>
        <note>catalytic</note>
    </ligand>
</feature>
<dbReference type="GeneID" id="115808776"/>
<evidence type="ECO:0000256" key="15">
    <source>
        <dbReference type="ARBA" id="ARBA00023157"/>
    </source>
</evidence>
<comment type="subcellular location">
    <subcellularLocation>
        <location evidence="2">Cytoplasmic vesicle</location>
        <location evidence="2">Secretory vesicle membrane</location>
        <topology evidence="2">Single-pass membrane protein</topology>
    </subcellularLocation>
</comment>
<reference evidence="32" key="1">
    <citation type="submission" date="2025-08" db="UniProtKB">
        <authorList>
            <consortium name="RefSeq"/>
        </authorList>
    </citation>
    <scope>IDENTIFICATION</scope>
</reference>
<name>A0A6J2V4G6_CHACN</name>
<dbReference type="GO" id="GO:0005507">
    <property type="term" value="F:copper ion binding"/>
    <property type="evidence" value="ECO:0007669"/>
    <property type="project" value="InterPro"/>
</dbReference>
<dbReference type="GO" id="GO:0004504">
    <property type="term" value="F:peptidylglycine monooxygenase activity"/>
    <property type="evidence" value="ECO:0007669"/>
    <property type="project" value="UniProtKB-EC"/>
</dbReference>
<feature type="repeat" description="NHL" evidence="25">
    <location>
        <begin position="519"/>
        <end position="559"/>
    </location>
</feature>
<feature type="region of interest" description="Disordered" evidence="26">
    <location>
        <begin position="364"/>
        <end position="383"/>
    </location>
</feature>
<dbReference type="RefSeq" id="XP_030626116.1">
    <property type="nucleotide sequence ID" value="XM_030770256.1"/>
</dbReference>
<keyword evidence="19" id="KW-0968">Cytoplasmic vesicle</keyword>
<dbReference type="AlphaFoldDB" id="A0A6J2V4G6"/>
<gene>
    <name evidence="32" type="primary">pam</name>
</gene>
<dbReference type="InterPro" id="IPR011042">
    <property type="entry name" value="6-blade_b-propeller_TolB-like"/>
</dbReference>
<evidence type="ECO:0000313" key="32">
    <source>
        <dbReference type="RefSeq" id="XP_030626116.1"/>
    </source>
</evidence>
<dbReference type="InterPro" id="IPR036939">
    <property type="entry name" value="Cu2_ascorb_mOase_N_sf"/>
</dbReference>
<keyword evidence="15 23" id="KW-1015">Disulfide bond</keyword>
<keyword evidence="10 27" id="KW-1133">Transmembrane helix</keyword>
<feature type="binding site" evidence="22">
    <location>
        <position position="312"/>
    </location>
    <ligand>
        <name>Cu(2+)</name>
        <dbReference type="ChEBI" id="CHEBI:29036"/>
        <label>1</label>
        <note>catalytic</note>
    </ligand>
</feature>
<feature type="signal peptide" evidence="28">
    <location>
        <begin position="1"/>
        <end position="19"/>
    </location>
</feature>
<protein>
    <submittedName>
        <fullName evidence="32">Peptidyl-glycine alpha-amidating monooxygenase isoform X2</fullName>
    </submittedName>
</protein>
<evidence type="ECO:0000256" key="1">
    <source>
        <dbReference type="ARBA" id="ARBA00000686"/>
    </source>
</evidence>
<dbReference type="Gene3D" id="2.60.120.230">
    <property type="match status" value="1"/>
</dbReference>
<feature type="binding site" evidence="22">
    <location>
        <position position="583"/>
    </location>
    <ligand>
        <name>Zn(2+)</name>
        <dbReference type="ChEBI" id="CHEBI:29105"/>
        <note>catalytic</note>
    </ligand>
</feature>
<comment type="similarity">
    <text evidence="3">In the C-terminal section; belongs to the peptidyl-alpha-hydroxyglycine alpha-amidating lyase family.</text>
</comment>
<evidence type="ECO:0000256" key="24">
    <source>
        <dbReference type="PIRSR" id="PIRSR600720-4"/>
    </source>
</evidence>
<dbReference type="Gene3D" id="2.120.10.30">
    <property type="entry name" value="TolB, C-terminal domain"/>
    <property type="match status" value="1"/>
</dbReference>
<dbReference type="InterPro" id="IPR001258">
    <property type="entry name" value="NHL_repeat"/>
</dbReference>
<dbReference type="FunFam" id="2.60.120.310:FF:000001">
    <property type="entry name" value="peptidyl-glycine alpha-amidating monooxygenase isoform X1"/>
    <property type="match status" value="1"/>
</dbReference>
<dbReference type="InterPro" id="IPR000720">
    <property type="entry name" value="PHM/PAL"/>
</dbReference>
<feature type="repeat" description="NHL" evidence="25">
    <location>
        <begin position="578"/>
        <end position="610"/>
    </location>
</feature>
<dbReference type="Pfam" id="PF03712">
    <property type="entry name" value="Cu2_monoox_C"/>
    <property type="match status" value="1"/>
</dbReference>
<organism evidence="31 32">
    <name type="scientific">Chanos chanos</name>
    <name type="common">Milkfish</name>
    <name type="synonym">Mugil chanos</name>
    <dbReference type="NCBI Taxonomy" id="29144"/>
    <lineage>
        <taxon>Eukaryota</taxon>
        <taxon>Metazoa</taxon>
        <taxon>Chordata</taxon>
        <taxon>Craniata</taxon>
        <taxon>Vertebrata</taxon>
        <taxon>Euteleostomi</taxon>
        <taxon>Actinopterygii</taxon>
        <taxon>Neopterygii</taxon>
        <taxon>Teleostei</taxon>
        <taxon>Ostariophysi</taxon>
        <taxon>Gonorynchiformes</taxon>
        <taxon>Chanidae</taxon>
        <taxon>Chanos</taxon>
    </lineage>
</organism>
<keyword evidence="7 28" id="KW-0732">Signal</keyword>
<evidence type="ECO:0000259" key="30">
    <source>
        <dbReference type="Pfam" id="PF03712"/>
    </source>
</evidence>
<feature type="domain" description="Copper type II ascorbate-dependent monooxygenase C-terminal" evidence="30">
    <location>
        <begin position="199"/>
        <end position="342"/>
    </location>
</feature>
<dbReference type="FunFam" id="2.120.10.30:FF:000016">
    <property type="entry name" value="peptidyl-glycine alpha-amidating monooxygenase isoform X1"/>
    <property type="match status" value="1"/>
</dbReference>
<feature type="disulfide bond" evidence="23">
    <location>
        <begin position="43"/>
        <end position="184"/>
    </location>
</feature>
<dbReference type="FunFam" id="2.60.120.230:FF:000002">
    <property type="entry name" value="Peptidyl-glycine alpha-amidating monooxygenase B"/>
    <property type="match status" value="1"/>
</dbReference>
<dbReference type="Gene3D" id="2.60.120.310">
    <property type="entry name" value="Copper type II, ascorbate-dependent monooxygenase, N-terminal domain"/>
    <property type="match status" value="1"/>
</dbReference>
<feature type="binding site" evidence="22">
    <location>
        <position position="683"/>
    </location>
    <ligand>
        <name>Ca(2+)</name>
        <dbReference type="ChEBI" id="CHEBI:29108"/>
        <note>structural</note>
    </ligand>
</feature>
<feature type="chain" id="PRO_5026867724" evidence="28">
    <location>
        <begin position="20"/>
        <end position="896"/>
    </location>
</feature>
<keyword evidence="12 22" id="KW-0186">Copper</keyword>
<evidence type="ECO:0000256" key="28">
    <source>
        <dbReference type="SAM" id="SignalP"/>
    </source>
</evidence>
<dbReference type="GO" id="GO:0005576">
    <property type="term" value="C:extracellular region"/>
    <property type="evidence" value="ECO:0007669"/>
    <property type="project" value="TreeGrafter"/>
</dbReference>
<feature type="disulfide bond" evidence="23">
    <location>
        <begin position="528"/>
        <end position="549"/>
    </location>
</feature>
<feature type="disulfide bond" evidence="23">
    <location>
        <begin position="77"/>
        <end position="122"/>
    </location>
</feature>
<dbReference type="InterPro" id="IPR024548">
    <property type="entry name" value="Cu2_monoox_C"/>
</dbReference>
<dbReference type="CTD" id="5066"/>
<feature type="compositionally biased region" description="Pro residues" evidence="26">
    <location>
        <begin position="887"/>
        <end position="896"/>
    </location>
</feature>
<feature type="disulfide bond" evidence="23">
    <location>
        <begin position="291"/>
        <end position="313"/>
    </location>
</feature>
<feature type="binding site" evidence="22">
    <location>
        <position position="479"/>
    </location>
    <ligand>
        <name>Zn(2+)</name>
        <dbReference type="ChEBI" id="CHEBI:29105"/>
        <note>catalytic</note>
    </ligand>
</feature>
<keyword evidence="22" id="KW-0106">Calcium</keyword>
<keyword evidence="16 24" id="KW-0325">Glycoprotein</keyword>
<dbReference type="PANTHER" id="PTHR10680:SF14">
    <property type="entry name" value="PEPTIDYL-GLYCINE ALPHA-AMIDATING MONOOXYGENASE"/>
    <property type="match status" value="1"/>
</dbReference>
<feature type="binding site" evidence="22">
    <location>
        <position position="242"/>
    </location>
    <ligand>
        <name>Cu(2+)</name>
        <dbReference type="ChEBI" id="CHEBI:29036"/>
        <label>2</label>
        <note>catalytic</note>
    </ligand>
</feature>
<feature type="binding site" evidence="21">
    <location>
        <position position="599"/>
    </location>
    <ligand>
        <name>a protein</name>
        <dbReference type="ChEBI" id="CHEBI:16541"/>
    </ligand>
    <ligandPart>
        <name>C-terminal Xaa-(2S)-2-hydroxyglycine residue</name>
        <dbReference type="ChEBI" id="CHEBI:142768"/>
    </ligandPart>
</feature>
<evidence type="ECO:0000256" key="21">
    <source>
        <dbReference type="PIRSR" id="PIRSR600720-1"/>
    </source>
</evidence>
<dbReference type="SUPFAM" id="SSF101898">
    <property type="entry name" value="NHL repeat"/>
    <property type="match status" value="1"/>
</dbReference>
<feature type="compositionally biased region" description="Acidic residues" evidence="26">
    <location>
        <begin position="871"/>
        <end position="884"/>
    </location>
</feature>
<accession>A0A6J2V4G6</accession>
<feature type="disulfide bond" evidence="23">
    <location>
        <begin position="110"/>
        <end position="129"/>
    </location>
</feature>
<evidence type="ECO:0000256" key="4">
    <source>
        <dbReference type="ARBA" id="ARBA00010263"/>
    </source>
</evidence>
<dbReference type="InterPro" id="IPR014784">
    <property type="entry name" value="Cu2_ascorb_mOase-like_C"/>
</dbReference>
<dbReference type="Pfam" id="PF01082">
    <property type="entry name" value="Cu2_monooxygen"/>
    <property type="match status" value="1"/>
</dbReference>
<proteinExistence type="inferred from homology"/>
<dbReference type="InterPro" id="IPR000323">
    <property type="entry name" value="Cu2_ascorb_mOase_N"/>
</dbReference>
<evidence type="ECO:0000256" key="16">
    <source>
        <dbReference type="ARBA" id="ARBA00023180"/>
    </source>
</evidence>
<feature type="binding site" evidence="22">
    <location>
        <position position="240"/>
    </location>
    <ligand>
        <name>Cu(2+)</name>
        <dbReference type="ChEBI" id="CHEBI:29036"/>
        <label>1</label>
        <note>catalytic</note>
    </ligand>
</feature>
<evidence type="ECO:0000256" key="14">
    <source>
        <dbReference type="ARBA" id="ARBA00023136"/>
    </source>
</evidence>
<dbReference type="PROSITE" id="PS00084">
    <property type="entry name" value="CU2_MONOOXYGENASE_1"/>
    <property type="match status" value="1"/>
</dbReference>
<keyword evidence="31" id="KW-1185">Reference proteome</keyword>
<evidence type="ECO:0000256" key="3">
    <source>
        <dbReference type="ARBA" id="ARBA00006026"/>
    </source>
</evidence>
<comment type="cofactor">
    <cofactor evidence="22">
        <name>Cu(2+)</name>
        <dbReference type="ChEBI" id="CHEBI:29036"/>
    </cofactor>
    <text evidence="22">Binds 2 Cu(2+) ions per subunit.</text>
</comment>
<dbReference type="GO" id="GO:0004598">
    <property type="term" value="F:peptidylamidoglycolate lyase activity"/>
    <property type="evidence" value="ECO:0007669"/>
    <property type="project" value="UniProtKB-EC"/>
</dbReference>
<feature type="binding site" evidence="22">
    <location>
        <position position="682"/>
    </location>
    <ligand>
        <name>Zn(2+)</name>
        <dbReference type="ChEBI" id="CHEBI:29105"/>
        <note>catalytic</note>
    </ligand>
</feature>
<evidence type="ECO:0000259" key="29">
    <source>
        <dbReference type="Pfam" id="PF01082"/>
    </source>
</evidence>
<comment type="similarity">
    <text evidence="4">In the N-terminal section; belongs to the copper type II ascorbate-dependent monooxygenase family.</text>
</comment>
<evidence type="ECO:0000256" key="27">
    <source>
        <dbReference type="SAM" id="Phobius"/>
    </source>
</evidence>
<dbReference type="Pfam" id="PF01436">
    <property type="entry name" value="NHL"/>
    <property type="match status" value="3"/>
</dbReference>
<feature type="transmembrane region" description="Helical" evidence="27">
    <location>
        <begin position="786"/>
        <end position="806"/>
    </location>
</feature>
<feature type="disulfide bond" evidence="23">
    <location>
        <begin position="595"/>
        <end position="606"/>
    </location>
</feature>
<keyword evidence="18" id="KW-0511">Multifunctional enzyme</keyword>
<evidence type="ECO:0000256" key="20">
    <source>
        <dbReference type="ARBA" id="ARBA00048431"/>
    </source>
</evidence>
<feature type="binding site" evidence="22">
    <location>
        <position position="414"/>
    </location>
    <ligand>
        <name>Ca(2+)</name>
        <dbReference type="ChEBI" id="CHEBI:29108"/>
        <note>structural</note>
    </ligand>
</feature>
<dbReference type="PROSITE" id="PS51125">
    <property type="entry name" value="NHL"/>
    <property type="match status" value="4"/>
</dbReference>
<evidence type="ECO:0000256" key="22">
    <source>
        <dbReference type="PIRSR" id="PIRSR600720-2"/>
    </source>
</evidence>
<dbReference type="GO" id="GO:0001519">
    <property type="term" value="P:peptide amidation"/>
    <property type="evidence" value="ECO:0007669"/>
    <property type="project" value="UniProtKB-ARBA"/>
</dbReference>
<evidence type="ECO:0000313" key="31">
    <source>
        <dbReference type="Proteomes" id="UP000504632"/>
    </source>
</evidence>
<evidence type="ECO:0000256" key="25">
    <source>
        <dbReference type="PROSITE-ProRule" id="PRU00504"/>
    </source>
</evidence>
<dbReference type="PANTHER" id="PTHR10680">
    <property type="entry name" value="PEPTIDYL-GLYCINE ALPHA-AMIDATING MONOOXYGENASE"/>
    <property type="match status" value="1"/>
</dbReference>
<feature type="binding site" evidence="21">
    <location>
        <position position="548"/>
    </location>
    <ligand>
        <name>a protein</name>
        <dbReference type="ChEBI" id="CHEBI:16541"/>
    </ligand>
    <ligandPart>
        <name>C-terminal Xaa-(2S)-2-hydroxyglycine residue</name>
        <dbReference type="ChEBI" id="CHEBI:142768"/>
    </ligandPart>
</feature>
<keyword evidence="8" id="KW-0677">Repeat</keyword>
<evidence type="ECO:0000256" key="26">
    <source>
        <dbReference type="SAM" id="MobiDB-lite"/>
    </source>
</evidence>
<evidence type="ECO:0000256" key="19">
    <source>
        <dbReference type="ARBA" id="ARBA00023329"/>
    </source>
</evidence>
<dbReference type="InterPro" id="IPR020611">
    <property type="entry name" value="Cu2_ascorb_mOase_CS-1"/>
</dbReference>
<dbReference type="InterPro" id="IPR014783">
    <property type="entry name" value="Cu2_ascorb_mOase_CS-2"/>
</dbReference>
<dbReference type="SUPFAM" id="SSF49742">
    <property type="entry name" value="PHM/PNGase F"/>
    <property type="match status" value="2"/>
</dbReference>
<evidence type="ECO:0000256" key="23">
    <source>
        <dbReference type="PIRSR" id="PIRSR600720-3"/>
    </source>
</evidence>
<feature type="region of interest" description="Disordered" evidence="26">
    <location>
        <begin position="859"/>
        <end position="896"/>
    </location>
</feature>
<dbReference type="PRINTS" id="PR00790">
    <property type="entry name" value="PAMONOXGNASE"/>
</dbReference>
<evidence type="ECO:0000256" key="6">
    <source>
        <dbReference type="ARBA" id="ARBA00022723"/>
    </source>
</evidence>
<dbReference type="GO" id="GO:0030658">
    <property type="term" value="C:transport vesicle membrane"/>
    <property type="evidence" value="ECO:0007669"/>
    <property type="project" value="UniProtKB-SubCell"/>
</dbReference>
<keyword evidence="11" id="KW-0560">Oxidoreductase</keyword>
<comment type="catalytic activity">
    <reaction evidence="1">
        <text>a [peptide]-C-terminal (2S)-2-hydroxyglycine = a [peptide]-C-terminal amide + glyoxylate</text>
        <dbReference type="Rhea" id="RHEA:20924"/>
        <dbReference type="Rhea" id="RHEA-COMP:13485"/>
        <dbReference type="Rhea" id="RHEA-COMP:15321"/>
        <dbReference type="ChEBI" id="CHEBI:36655"/>
        <dbReference type="ChEBI" id="CHEBI:137001"/>
        <dbReference type="ChEBI" id="CHEBI:142768"/>
        <dbReference type="EC" id="4.3.2.5"/>
    </reaction>
</comment>
<keyword evidence="6 22" id="KW-0479">Metal-binding</keyword>
<comment type="catalytic activity">
    <reaction evidence="20">
        <text>a [peptide]-C-terminal glycine + 2 L-ascorbate + O2 = a [peptide]-C-terminal (2S)-2-hydroxyglycine + 2 monodehydro-L-ascorbate radical + H2O</text>
        <dbReference type="Rhea" id="RHEA:21452"/>
        <dbReference type="Rhea" id="RHEA-COMP:13486"/>
        <dbReference type="Rhea" id="RHEA-COMP:15321"/>
        <dbReference type="ChEBI" id="CHEBI:15377"/>
        <dbReference type="ChEBI" id="CHEBI:15379"/>
        <dbReference type="ChEBI" id="CHEBI:38290"/>
        <dbReference type="ChEBI" id="CHEBI:59513"/>
        <dbReference type="ChEBI" id="CHEBI:137000"/>
        <dbReference type="ChEBI" id="CHEBI:142768"/>
        <dbReference type="EC" id="1.14.17.3"/>
    </reaction>
</comment>
<keyword evidence="14 27" id="KW-0472">Membrane</keyword>
<evidence type="ECO:0000256" key="17">
    <source>
        <dbReference type="ARBA" id="ARBA00023239"/>
    </source>
</evidence>
<dbReference type="Proteomes" id="UP000504632">
    <property type="component" value="Chromosome 3"/>
</dbReference>
<feature type="glycosylation site" description="N-linked (GlcNAc...) asparagine" evidence="24">
    <location>
        <position position="661"/>
    </location>
</feature>
<evidence type="ECO:0000256" key="12">
    <source>
        <dbReference type="ARBA" id="ARBA00023008"/>
    </source>
</evidence>
<feature type="repeat" description="NHL" evidence="25">
    <location>
        <begin position="470"/>
        <end position="505"/>
    </location>
</feature>
<dbReference type="InterPro" id="IPR008977">
    <property type="entry name" value="PHM/PNGase_F_dom_sf"/>
</dbReference>
<evidence type="ECO:0000256" key="9">
    <source>
        <dbReference type="ARBA" id="ARBA00022833"/>
    </source>
</evidence>
<evidence type="ECO:0000256" key="11">
    <source>
        <dbReference type="ARBA" id="ARBA00023002"/>
    </source>
</evidence>
<feature type="binding site" evidence="22">
    <location>
        <position position="103"/>
    </location>
    <ligand>
        <name>Cu(2+)</name>
        <dbReference type="ChEBI" id="CHEBI:29036"/>
        <label>1</label>
        <note>catalytic</note>
    </ligand>
</feature>
<evidence type="ECO:0000256" key="7">
    <source>
        <dbReference type="ARBA" id="ARBA00022729"/>
    </source>
</evidence>
<feature type="binding site" evidence="22">
    <location>
        <position position="170"/>
    </location>
    <ligand>
        <name>Cu(2+)</name>
        <dbReference type="ChEBI" id="CHEBI:29036"/>
        <label>1</label>
        <note>catalytic</note>
    </ligand>
</feature>
<feature type="repeat" description="NHL" evidence="25">
    <location>
        <begin position="665"/>
        <end position="708"/>
    </location>
</feature>
<evidence type="ECO:0000256" key="18">
    <source>
        <dbReference type="ARBA" id="ARBA00023268"/>
    </source>
</evidence>
<evidence type="ECO:0000256" key="2">
    <source>
        <dbReference type="ARBA" id="ARBA00004160"/>
    </source>
</evidence>
<sequence length="896" mass="99227">MNALVCSVLALAIICQSHSHSVRSPLDTFKRYQESAWSDPNDCSSSRQPFSLSNPYNFSVDLRMPGVTPKVSDTYFCVAVPVPMQREAYIVDFVPHASMDTAHHMLLFGCTIPFSTKGYWDCGSEQGTCEDEAKIMYAWARNAPPTKLPQDVGFKVGGDTGITHFVLQIHYGDVTNFRDHHRDCSGLTLRMTSKPQPFIAGMYLMMSMNTVIPPGKKVVNADISCTYSSYPMHPFAFRTHTHRLGKVVSGYRVRNGQWTLIGRQSPQLPQAFYPASNHIDVKYGDTLAARCVFTGEGRTTKTRIGGTSDDEMCNFYIMYYMDSKHAVPYMDCMDGARGDLFKNIPAEANVPIPVTPDHLMSMMHGSAHHSGGESNRALQQPKREEEEVLDQGAHLVEVPDWPETPLQLGQVSGLALMTDDNLVIFHRGDHRWGVNSFDNEGRYQQRSLGPIQQSTILVVDPVKGNVIKASGRNMFYLPHGITVDTDNNYWVTDVALHQVFKLGSDGKDKPLVVLGEAFEPGSDRNHFCKPTDVAVDPVTGNVFISDGYCNARILKFSPDGKYLSHWGAGSSDRRRRVPFQIPHSLAFLPDRHELCVADRENGRIQCFVAETGEFVKEIKKDEFGGEVFAVSYAPVHGGLIYAVNGESAYGQSAPLQGFVVNYSTKEILDTFRPDTQEFKMPHDIVVTRDGSVFVGDAATDSVIKFVSSEKEEHRSVKKGGIEVQEIEETEYFVQSHLKPVQTQPAQTHVEKTALPPQSQVHEALTPEEKQKIKSVTRQSSQGVSPAVVTTLLLVPLVVVIAIGVFIRWKKSRMYGDDCEVKLEPSGSSGGILGKLRGKAAGTLNLGNFFASHKGYTRQGFDRLSTEGSDLDKDDEDATDSENEEYSAPPPPVSSSQ</sequence>
<comment type="cofactor">
    <cofactor evidence="22">
        <name>Zn(2+)</name>
        <dbReference type="ChEBI" id="CHEBI:29105"/>
    </cofactor>
    <text evidence="22">Binds one Zn(2+) ion per subunit.</text>
</comment>
<evidence type="ECO:0000256" key="13">
    <source>
        <dbReference type="ARBA" id="ARBA00023033"/>
    </source>
</evidence>
<feature type="disulfide bond" evidence="23">
    <location>
        <begin position="225"/>
        <end position="332"/>
    </location>
</feature>
<keyword evidence="5 27" id="KW-0812">Transmembrane</keyword>
<feature type="binding site" evidence="21">
    <location>
        <position position="427"/>
    </location>
    <ligand>
        <name>a protein</name>
        <dbReference type="ChEBI" id="CHEBI:16541"/>
    </ligand>
    <ligandPart>
        <name>C-terminal Xaa-(2S)-2-hydroxyglycine residue</name>
        <dbReference type="ChEBI" id="CHEBI:142768"/>
    </ligandPart>
</feature>
<dbReference type="PROSITE" id="PS00085">
    <property type="entry name" value="CU2_MONOOXYGENASE_2"/>
    <property type="match status" value="1"/>
</dbReference>
<keyword evidence="17" id="KW-0456">Lyase</keyword>